<gene>
    <name evidence="1" type="ORF">SAMN04488023_107159</name>
</gene>
<keyword evidence="2" id="KW-1185">Reference proteome</keyword>
<protein>
    <submittedName>
        <fullName evidence="1">Uncharacterized protein</fullName>
    </submittedName>
</protein>
<dbReference type="AlphaFoldDB" id="A0A1H9NCE5"/>
<evidence type="ECO:0000313" key="1">
    <source>
        <dbReference type="EMBL" id="SER33568.1"/>
    </source>
</evidence>
<accession>A0A1H9NCE5</accession>
<organism evidence="1 2">
    <name type="scientific">Pedobacter rhizosphaerae</name>
    <dbReference type="NCBI Taxonomy" id="390241"/>
    <lineage>
        <taxon>Bacteria</taxon>
        <taxon>Pseudomonadati</taxon>
        <taxon>Bacteroidota</taxon>
        <taxon>Sphingobacteriia</taxon>
        <taxon>Sphingobacteriales</taxon>
        <taxon>Sphingobacteriaceae</taxon>
        <taxon>Pedobacter</taxon>
    </lineage>
</organism>
<reference evidence="1 2" key="1">
    <citation type="submission" date="2016-10" db="EMBL/GenBank/DDBJ databases">
        <authorList>
            <person name="de Groot N.N."/>
        </authorList>
    </citation>
    <scope>NUCLEOTIDE SEQUENCE [LARGE SCALE GENOMIC DNA]</scope>
    <source>
        <strain evidence="1 2">DSM 18610</strain>
    </source>
</reference>
<dbReference type="STRING" id="390241.SAMN04488023_107159"/>
<dbReference type="Proteomes" id="UP000199572">
    <property type="component" value="Unassembled WGS sequence"/>
</dbReference>
<proteinExistence type="predicted"/>
<sequence length="110" mass="13033">MRTKNSFQYFLASKIEASKNRGGNDGRWSTDFEDITYLLNNRKTIWKEIIEINSSVADYLHDFFLLLLNNKYLDEYISVHLGYSEQQRTDTIISNIVELVETMKQRKTSR</sequence>
<evidence type="ECO:0000313" key="2">
    <source>
        <dbReference type="Proteomes" id="UP000199572"/>
    </source>
</evidence>
<dbReference type="EMBL" id="FOGG01000007">
    <property type="protein sequence ID" value="SER33568.1"/>
    <property type="molecule type" value="Genomic_DNA"/>
</dbReference>
<name>A0A1H9NCE5_9SPHI</name>